<gene>
    <name evidence="1" type="ORF">INT45_011829</name>
</gene>
<dbReference type="OrthoDB" id="2288339at2759"/>
<dbReference type="Proteomes" id="UP000646827">
    <property type="component" value="Unassembled WGS sequence"/>
</dbReference>
<evidence type="ECO:0000313" key="2">
    <source>
        <dbReference type="Proteomes" id="UP000646827"/>
    </source>
</evidence>
<organism evidence="1 2">
    <name type="scientific">Circinella minor</name>
    <dbReference type="NCBI Taxonomy" id="1195481"/>
    <lineage>
        <taxon>Eukaryota</taxon>
        <taxon>Fungi</taxon>
        <taxon>Fungi incertae sedis</taxon>
        <taxon>Mucoromycota</taxon>
        <taxon>Mucoromycotina</taxon>
        <taxon>Mucoromycetes</taxon>
        <taxon>Mucorales</taxon>
        <taxon>Lichtheimiaceae</taxon>
        <taxon>Circinella</taxon>
    </lineage>
</organism>
<comment type="caution">
    <text evidence="1">The sequence shown here is derived from an EMBL/GenBank/DDBJ whole genome shotgun (WGS) entry which is preliminary data.</text>
</comment>
<dbReference type="AlphaFoldDB" id="A0A8H7S9K2"/>
<accession>A0A8H7S9K2</accession>
<reference evidence="1 2" key="1">
    <citation type="submission" date="2020-12" db="EMBL/GenBank/DDBJ databases">
        <title>Metabolic potential, ecology and presence of endohyphal bacteria is reflected in genomic diversity of Mucoromycotina.</title>
        <authorList>
            <person name="Muszewska A."/>
            <person name="Okrasinska A."/>
            <person name="Steczkiewicz K."/>
            <person name="Drgas O."/>
            <person name="Orlowska M."/>
            <person name="Perlinska-Lenart U."/>
            <person name="Aleksandrzak-Piekarczyk T."/>
            <person name="Szatraj K."/>
            <person name="Zielenkiewicz U."/>
            <person name="Pilsyk S."/>
            <person name="Malc E."/>
            <person name="Mieczkowski P."/>
            <person name="Kruszewska J.S."/>
            <person name="Biernat P."/>
            <person name="Pawlowska J."/>
        </authorList>
    </citation>
    <scope>NUCLEOTIDE SEQUENCE [LARGE SCALE GENOMIC DNA]</scope>
    <source>
        <strain evidence="1 2">CBS 142.35</strain>
    </source>
</reference>
<keyword evidence="2" id="KW-1185">Reference proteome</keyword>
<proteinExistence type="predicted"/>
<protein>
    <submittedName>
        <fullName evidence="1">Uncharacterized protein</fullName>
    </submittedName>
</protein>
<name>A0A8H7S9K2_9FUNG</name>
<sequence>MTPSKLEEQRDKFHQEERIKRQELLKQLQDDCNKLRGSVQRKIDVFHRLPLSVGSNDAIKTTKDSTRLEQIKDCFHPYLRLSRQGIIDQLGQILIRVNTLAISNPSEIQLRETLESFATKWQQELDQDNIYIEESGPREDAVDSITKLANALKKHNVKRQSEFVIKQEKLLRSKLNILQQSNKEVLSIMDAIEERQYIEEGTIGLDYTYQDRTLQEWISLLSKNNNNNNN</sequence>
<dbReference type="EMBL" id="JAEPRB010000032">
    <property type="protein sequence ID" value="KAG2225146.1"/>
    <property type="molecule type" value="Genomic_DNA"/>
</dbReference>
<evidence type="ECO:0000313" key="1">
    <source>
        <dbReference type="EMBL" id="KAG2225146.1"/>
    </source>
</evidence>